<dbReference type="Pfam" id="PF06742">
    <property type="entry name" value="DUF1214"/>
    <property type="match status" value="1"/>
</dbReference>
<evidence type="ECO:0000259" key="1">
    <source>
        <dbReference type="Pfam" id="PF06742"/>
    </source>
</evidence>
<dbReference type="RefSeq" id="WP_170125025.1">
    <property type="nucleotide sequence ID" value="NZ_QGGG01000003.1"/>
</dbReference>
<dbReference type="STRING" id="1192868.GCA_000304395_02590"/>
<dbReference type="Gene3D" id="2.60.120.600">
    <property type="entry name" value="Domain of unknown function DUF1214, C-terminal domain"/>
    <property type="match status" value="1"/>
</dbReference>
<comment type="caution">
    <text evidence="2">The sequence shown here is derived from an EMBL/GenBank/DDBJ whole genome shotgun (WGS) entry which is preliminary data.</text>
</comment>
<name>A0A316C8E7_PSESE</name>
<dbReference type="AlphaFoldDB" id="A0A316C8E7"/>
<dbReference type="InterPro" id="IPR010621">
    <property type="entry name" value="DUF1214"/>
</dbReference>
<protein>
    <recommendedName>
        <fullName evidence="1">DUF1214 domain-containing protein</fullName>
    </recommendedName>
</protein>
<dbReference type="EMBL" id="QGGG01000003">
    <property type="protein sequence ID" value="PWJ85336.1"/>
    <property type="molecule type" value="Genomic_DNA"/>
</dbReference>
<dbReference type="InterPro" id="IPR037049">
    <property type="entry name" value="DUF1214_C_sf"/>
</dbReference>
<evidence type="ECO:0000313" key="3">
    <source>
        <dbReference type="Proteomes" id="UP000245396"/>
    </source>
</evidence>
<sequence>MLKTIFLVALTLAIAIGGGAASVWYVLNLQNGVGAVTIGDWTAFPDLGTPDTDPYSKARVAREGILTLGRAEGLAFVAENDSSGAELRRGCSYTVQGTVPPSRFWTIHAADESMNVINGLKQRAPALHSYEMLREQDNSVSIAVSRTPAPGNWLAVDGTGKMFLILTLYDTTIASSTGVADVKLPRIIKVGCNA</sequence>
<dbReference type="SUPFAM" id="SSF160935">
    <property type="entry name" value="VPA0735-like"/>
    <property type="match status" value="1"/>
</dbReference>
<gene>
    <name evidence="2" type="ORF">C7441_103192</name>
</gene>
<feature type="domain" description="DUF1214" evidence="1">
    <location>
        <begin position="73"/>
        <end position="171"/>
    </location>
</feature>
<organism evidence="2 3">
    <name type="scientific">Pseudaminobacter salicylatoxidans</name>
    <dbReference type="NCBI Taxonomy" id="93369"/>
    <lineage>
        <taxon>Bacteria</taxon>
        <taxon>Pseudomonadati</taxon>
        <taxon>Pseudomonadota</taxon>
        <taxon>Alphaproteobacteria</taxon>
        <taxon>Hyphomicrobiales</taxon>
        <taxon>Phyllobacteriaceae</taxon>
        <taxon>Pseudaminobacter</taxon>
    </lineage>
</organism>
<dbReference type="PIRSF" id="PIRSF009471">
    <property type="entry name" value="UCP009471"/>
    <property type="match status" value="1"/>
</dbReference>
<dbReference type="InterPro" id="IPR012038">
    <property type="entry name" value="UCP009471"/>
</dbReference>
<evidence type="ECO:0000313" key="2">
    <source>
        <dbReference type="EMBL" id="PWJ85336.1"/>
    </source>
</evidence>
<proteinExistence type="predicted"/>
<dbReference type="Proteomes" id="UP000245396">
    <property type="component" value="Unassembled WGS sequence"/>
</dbReference>
<accession>A0A316C8E7</accession>
<keyword evidence="3" id="KW-1185">Reference proteome</keyword>
<reference evidence="2 3" key="1">
    <citation type="submission" date="2018-05" db="EMBL/GenBank/DDBJ databases">
        <title>Genomic Encyclopedia of Type Strains, Phase IV (KMG-IV): sequencing the most valuable type-strain genomes for metagenomic binning, comparative biology and taxonomic classification.</title>
        <authorList>
            <person name="Goeker M."/>
        </authorList>
    </citation>
    <scope>NUCLEOTIDE SEQUENCE [LARGE SCALE GENOMIC DNA]</scope>
    <source>
        <strain evidence="2 3">DSM 6986</strain>
    </source>
</reference>